<organism evidence="1 2">
    <name type="scientific">Brevibacterium samyangense</name>
    <dbReference type="NCBI Taxonomy" id="366888"/>
    <lineage>
        <taxon>Bacteria</taxon>
        <taxon>Bacillati</taxon>
        <taxon>Actinomycetota</taxon>
        <taxon>Actinomycetes</taxon>
        <taxon>Micrococcales</taxon>
        <taxon>Brevibacteriaceae</taxon>
        <taxon>Brevibacterium</taxon>
    </lineage>
</organism>
<proteinExistence type="predicted"/>
<dbReference type="RefSeq" id="WP_344309628.1">
    <property type="nucleotide sequence ID" value="NZ_BAAANO010000020.1"/>
</dbReference>
<gene>
    <name evidence="1" type="ORF">GCM10009755_21780</name>
</gene>
<reference evidence="2" key="1">
    <citation type="journal article" date="2019" name="Int. J. Syst. Evol. Microbiol.">
        <title>The Global Catalogue of Microorganisms (GCM) 10K type strain sequencing project: providing services to taxonomists for standard genome sequencing and annotation.</title>
        <authorList>
            <consortium name="The Broad Institute Genomics Platform"/>
            <consortium name="The Broad Institute Genome Sequencing Center for Infectious Disease"/>
            <person name="Wu L."/>
            <person name="Ma J."/>
        </authorList>
    </citation>
    <scope>NUCLEOTIDE SEQUENCE [LARGE SCALE GENOMIC DNA]</scope>
    <source>
        <strain evidence="2">JCM 14546</strain>
    </source>
</reference>
<sequence length="65" mass="7672">MDKPRGRDGFGPGYKLGFWIQYILVHVMGPSTSNGNRDPRVQLKREYERRRALHEQWLESRRGTA</sequence>
<keyword evidence="2" id="KW-1185">Reference proteome</keyword>
<protein>
    <submittedName>
        <fullName evidence="1">Uncharacterized protein</fullName>
    </submittedName>
</protein>
<name>A0ABP5EXE0_9MICO</name>
<accession>A0ABP5EXE0</accession>
<evidence type="ECO:0000313" key="2">
    <source>
        <dbReference type="Proteomes" id="UP001500755"/>
    </source>
</evidence>
<dbReference type="EMBL" id="BAAANO010000020">
    <property type="protein sequence ID" value="GAA2010342.1"/>
    <property type="molecule type" value="Genomic_DNA"/>
</dbReference>
<dbReference type="Proteomes" id="UP001500755">
    <property type="component" value="Unassembled WGS sequence"/>
</dbReference>
<comment type="caution">
    <text evidence="1">The sequence shown here is derived from an EMBL/GenBank/DDBJ whole genome shotgun (WGS) entry which is preliminary data.</text>
</comment>
<evidence type="ECO:0000313" key="1">
    <source>
        <dbReference type="EMBL" id="GAA2010342.1"/>
    </source>
</evidence>